<dbReference type="Proteomes" id="UP001152531">
    <property type="component" value="Unassembled WGS sequence"/>
</dbReference>
<accession>A0ACA9YAT1</accession>
<proteinExistence type="predicted"/>
<gene>
    <name evidence="1" type="ORF">CLIB1444_07S04104</name>
</gene>
<evidence type="ECO:0000313" key="1">
    <source>
        <dbReference type="EMBL" id="CAH6721861.1"/>
    </source>
</evidence>
<dbReference type="EMBL" id="CALSDN010000007">
    <property type="protein sequence ID" value="CAH6721861.1"/>
    <property type="molecule type" value="Genomic_DNA"/>
</dbReference>
<protein>
    <submittedName>
        <fullName evidence="1">Uncharacterized protein</fullName>
    </submittedName>
</protein>
<keyword evidence="2" id="KW-1185">Reference proteome</keyword>
<reference evidence="1" key="1">
    <citation type="submission" date="2022-06" db="EMBL/GenBank/DDBJ databases">
        <authorList>
            <person name="Legras J.-L."/>
            <person name="Devillers H."/>
            <person name="Grondin C."/>
        </authorList>
    </citation>
    <scope>NUCLEOTIDE SEQUENCE</scope>
    <source>
        <strain evidence="1">CLIB 1444</strain>
    </source>
</reference>
<name>A0ACA9YAT1_9ASCO</name>
<evidence type="ECO:0000313" key="2">
    <source>
        <dbReference type="Proteomes" id="UP001152531"/>
    </source>
</evidence>
<sequence length="265" mass="30657">MEPIIEQACDSCRKRKLKCSKQLPKCVKCSQHKWNCTYSPRTIRSPLTRNYLTKIEKRNESLESILKFLLGEDISIDNLIGNYQNSLLEHKDLLKNLKIEERFQNNSNVTDKESSEFKSPDDEIDNKLGDNSNENFQSVTESNSNNLSQPKNIGTIKSSNSINSMYQSTSEYNSLDSTPNQSPRLIPNDKKFEMNEILDYSNMKDEFNSLSQSPTYSIFSNESTSLNLINSNNSDEIFNEYLNLNYKKIKLEDDYLDINTVNENY</sequence>
<organism evidence="1 2">
    <name type="scientific">[Candida] jaroonii</name>
    <dbReference type="NCBI Taxonomy" id="467808"/>
    <lineage>
        <taxon>Eukaryota</taxon>
        <taxon>Fungi</taxon>
        <taxon>Dikarya</taxon>
        <taxon>Ascomycota</taxon>
        <taxon>Saccharomycotina</taxon>
        <taxon>Pichiomycetes</taxon>
        <taxon>Debaryomycetaceae</taxon>
        <taxon>Yamadazyma</taxon>
    </lineage>
</organism>
<comment type="caution">
    <text evidence="1">The sequence shown here is derived from an EMBL/GenBank/DDBJ whole genome shotgun (WGS) entry which is preliminary data.</text>
</comment>